<dbReference type="AlphaFoldDB" id="A0A6U3KXK1"/>
<dbReference type="PROSITE" id="PS51073">
    <property type="entry name" value="RPEL"/>
    <property type="match status" value="1"/>
</dbReference>
<dbReference type="Pfam" id="PF25390">
    <property type="entry name" value="WD40_RLD"/>
    <property type="match status" value="1"/>
</dbReference>
<accession>A0A6U3KXK1</accession>
<dbReference type="SUPFAM" id="SSF50985">
    <property type="entry name" value="RCC1/BLIP-II"/>
    <property type="match status" value="1"/>
</dbReference>
<dbReference type="PANTHER" id="PTHR22872">
    <property type="entry name" value="BTK-BINDING PROTEIN-RELATED"/>
    <property type="match status" value="1"/>
</dbReference>
<sequence>MASQKPHGLPKKGKGHERALSKEDVKKILDQAEVEMKKRRRIKLERQKSIKRVSMDLQNVLKKKLENRLDRKELARRHILKERTQTKKLFATLGGKKGGLEKFLKARPTRSKLMSLNIISEGKQGVCAAEKVDLDAKRKIKRKENLALLIGKRPSMEQLRSKKILIDLDVIDKEATKNKLKSFLKLRPAAERVSRFTRNRRDARRKSIAEAKSVLGGFLQKRLGATELQKKNILKDVTHIHVPNTNLGDHLSFQAIKLAVKVKAVACGFSHSLIVAQDGKAYTCGMGQDGRLGLGDGKDVATPTIIKTLADAGKVSAAACGDNHSVAVMEDGAVYTWGMGSGGRLGHQSTESLSTPKKLPELKGSCCAAGGYHTLVGTTDGAVFGFGYNRKGQVGVLSIDGTVKKPTQISKLKNVVDVYCGTTSSGALTKEGALYVWGSGRELSHGNQPVAEPMALRFKGAVKKVAFGATHFLALTDSGLFSWGSNTFGELGRETKGTNAVIPTAVESSGIDASKIKALSCGRNYSAVLTADGKLQMSGRGTKGVLGLGKASNQPVFTAVDNEFKVSEISCGYMHTLAVTEGGVLIGCGNKDHGKLGVGKF</sequence>
<dbReference type="Pfam" id="PF00415">
    <property type="entry name" value="RCC1"/>
    <property type="match status" value="2"/>
</dbReference>
<feature type="repeat" description="RCC1" evidence="2">
    <location>
        <begin position="332"/>
        <end position="380"/>
    </location>
</feature>
<feature type="repeat" description="RCC1" evidence="2">
    <location>
        <begin position="478"/>
        <end position="532"/>
    </location>
</feature>
<reference evidence="7" key="1">
    <citation type="submission" date="2021-01" db="EMBL/GenBank/DDBJ databases">
        <authorList>
            <person name="Corre E."/>
            <person name="Pelletier E."/>
            <person name="Niang G."/>
            <person name="Scheremetjew M."/>
            <person name="Finn R."/>
            <person name="Kale V."/>
            <person name="Holt S."/>
            <person name="Cochrane G."/>
            <person name="Meng A."/>
            <person name="Brown T."/>
            <person name="Cohen L."/>
        </authorList>
    </citation>
    <scope>NUCLEOTIDE SEQUENCE</scope>
    <source>
        <strain evidence="7">CCMP1258.1</strain>
    </source>
</reference>
<feature type="repeat" description="RPEL" evidence="3">
    <location>
        <begin position="59"/>
        <end position="84"/>
    </location>
</feature>
<dbReference type="InterPro" id="IPR058923">
    <property type="entry name" value="RCC1-like_dom"/>
</dbReference>
<feature type="repeat" description="RCC1" evidence="2">
    <location>
        <begin position="432"/>
        <end position="478"/>
    </location>
</feature>
<dbReference type="PRINTS" id="PR00633">
    <property type="entry name" value="RCCNDNSATION"/>
</dbReference>
<evidence type="ECO:0000259" key="6">
    <source>
        <dbReference type="Pfam" id="PF25390"/>
    </source>
</evidence>
<dbReference type="PROSITE" id="PS50012">
    <property type="entry name" value="RCC1_3"/>
    <property type="match status" value="6"/>
</dbReference>
<evidence type="ECO:0000256" key="3">
    <source>
        <dbReference type="PROSITE-ProRule" id="PRU00401"/>
    </source>
</evidence>
<organism evidence="7">
    <name type="scientific">Bigelowiella natans</name>
    <name type="common">Pedinomonas minutissima</name>
    <name type="synonym">Chlorarachnion sp. (strain CCMP621)</name>
    <dbReference type="NCBI Taxonomy" id="227086"/>
    <lineage>
        <taxon>Eukaryota</taxon>
        <taxon>Sar</taxon>
        <taxon>Rhizaria</taxon>
        <taxon>Cercozoa</taxon>
        <taxon>Chlorarachniophyceae</taxon>
        <taxon>Bigelowiella</taxon>
    </lineage>
</organism>
<keyword evidence="1" id="KW-0677">Repeat</keyword>
<name>A0A6U3KXK1_BIGNA</name>
<dbReference type="PANTHER" id="PTHR22872:SF2">
    <property type="entry name" value="INHIBITOR OF BRUTON TYROSINE KINASE"/>
    <property type="match status" value="1"/>
</dbReference>
<feature type="coiled-coil region" evidence="4">
    <location>
        <begin position="55"/>
        <end position="82"/>
    </location>
</feature>
<keyword evidence="4" id="KW-0175">Coiled coil</keyword>
<feature type="repeat" description="RCC1" evidence="2">
    <location>
        <begin position="279"/>
        <end position="331"/>
    </location>
</feature>
<dbReference type="SMART" id="SM00707">
    <property type="entry name" value="RPEL"/>
    <property type="match status" value="3"/>
</dbReference>
<dbReference type="InterPro" id="IPR000408">
    <property type="entry name" value="Reg_chr_condens"/>
</dbReference>
<dbReference type="EMBL" id="HBHA01000996">
    <property type="protein sequence ID" value="CAD9578484.1"/>
    <property type="molecule type" value="Transcribed_RNA"/>
</dbReference>
<dbReference type="InterPro" id="IPR009091">
    <property type="entry name" value="RCC1/BLIP-II"/>
</dbReference>
<dbReference type="InterPro" id="IPR011043">
    <property type="entry name" value="Gal_Oxase/kelch_b-propeller"/>
</dbReference>
<evidence type="ECO:0000313" key="7">
    <source>
        <dbReference type="EMBL" id="CAD9578484.1"/>
    </source>
</evidence>
<dbReference type="InterPro" id="IPR004018">
    <property type="entry name" value="RPEL_repeat"/>
</dbReference>
<dbReference type="Gene3D" id="2.130.10.30">
    <property type="entry name" value="Regulator of chromosome condensation 1/beta-lactamase-inhibitor protein II"/>
    <property type="match status" value="3"/>
</dbReference>
<evidence type="ECO:0000256" key="1">
    <source>
        <dbReference type="ARBA" id="ARBA00022737"/>
    </source>
</evidence>
<dbReference type="InterPro" id="IPR051625">
    <property type="entry name" value="Signaling_Regulatory_Domain"/>
</dbReference>
<evidence type="ECO:0000256" key="2">
    <source>
        <dbReference type="PROSITE-ProRule" id="PRU00235"/>
    </source>
</evidence>
<feature type="repeat" description="RCC1" evidence="2">
    <location>
        <begin position="381"/>
        <end position="431"/>
    </location>
</feature>
<dbReference type="SUPFAM" id="SSF50965">
    <property type="entry name" value="Galactose oxidase, central domain"/>
    <property type="match status" value="1"/>
</dbReference>
<protein>
    <recommendedName>
        <fullName evidence="6">RCC1-like domain-containing protein</fullName>
    </recommendedName>
</protein>
<dbReference type="PROSITE" id="PS00626">
    <property type="entry name" value="RCC1_2"/>
    <property type="match status" value="2"/>
</dbReference>
<feature type="domain" description="RCC1-like" evidence="6">
    <location>
        <begin position="255"/>
        <end position="446"/>
    </location>
</feature>
<feature type="repeat" description="RCC1" evidence="2">
    <location>
        <begin position="533"/>
        <end position="582"/>
    </location>
</feature>
<evidence type="ECO:0000256" key="4">
    <source>
        <dbReference type="SAM" id="Coils"/>
    </source>
</evidence>
<proteinExistence type="predicted"/>
<evidence type="ECO:0000256" key="5">
    <source>
        <dbReference type="SAM" id="MobiDB-lite"/>
    </source>
</evidence>
<gene>
    <name evidence="7" type="ORF">BIGN1055_LOCUS643</name>
</gene>
<feature type="region of interest" description="Disordered" evidence="5">
    <location>
        <begin position="1"/>
        <end position="22"/>
    </location>
</feature>